<evidence type="ECO:0000313" key="12">
    <source>
        <dbReference type="EMBL" id="MBR7833893.1"/>
    </source>
</evidence>
<dbReference type="CDD" id="cd14014">
    <property type="entry name" value="STKc_PknB_like"/>
    <property type="match status" value="1"/>
</dbReference>
<dbReference type="PROSITE" id="PS00108">
    <property type="entry name" value="PROTEIN_KINASE_ST"/>
    <property type="match status" value="1"/>
</dbReference>
<dbReference type="PROSITE" id="PS00107">
    <property type="entry name" value="PROTEIN_KINASE_ATP"/>
    <property type="match status" value="1"/>
</dbReference>
<evidence type="ECO:0000256" key="9">
    <source>
        <dbReference type="PROSITE-ProRule" id="PRU10141"/>
    </source>
</evidence>
<comment type="caution">
    <text evidence="12">The sequence shown here is derived from an EMBL/GenBank/DDBJ whole genome shotgun (WGS) entry which is preliminary data.</text>
</comment>
<dbReference type="InterPro" id="IPR000719">
    <property type="entry name" value="Prot_kinase_dom"/>
</dbReference>
<evidence type="ECO:0000256" key="6">
    <source>
        <dbReference type="ARBA" id="ARBA00022840"/>
    </source>
</evidence>
<feature type="binding site" evidence="9">
    <location>
        <position position="42"/>
    </location>
    <ligand>
        <name>ATP</name>
        <dbReference type="ChEBI" id="CHEBI:30616"/>
    </ligand>
</feature>
<dbReference type="Gene3D" id="1.10.510.10">
    <property type="entry name" value="Transferase(Phosphotransferase) domain 1"/>
    <property type="match status" value="1"/>
</dbReference>
<keyword evidence="2 12" id="KW-0723">Serine/threonine-protein kinase</keyword>
<dbReference type="GO" id="GO:0004674">
    <property type="term" value="F:protein serine/threonine kinase activity"/>
    <property type="evidence" value="ECO:0007669"/>
    <property type="project" value="UniProtKB-KW"/>
</dbReference>
<dbReference type="RefSeq" id="WP_212528411.1">
    <property type="nucleotide sequence ID" value="NZ_JAGSOG010000042.1"/>
</dbReference>
<dbReference type="Pfam" id="PF00069">
    <property type="entry name" value="Pkinase"/>
    <property type="match status" value="1"/>
</dbReference>
<sequence length="397" mass="43278">MELSVGLALGERYRLVERIGRGGYGEVYRARDESLDRAVAVKVLRAPEFAEQRIAAEFFARFDREARVMASLRHPNIVTVHDRGAHEDAPYVVMELLAGPDLGTLQRSEVVLPIGRVLDYGVQTAAAVEYLHQRAEPVVHRDLKPSNLVLDGETVKVCDFGIAAVLEPDLTKITRSGAMVGTPVYAAPEQCRGEDAAPTWDVFSFGTVLYAMLAGGSPFAGQGGWDVAAYRVQYEQATPIAEVRRDVPAPLAALIEAMMDKSGDARPRVSEVRRSLTELRSGESQAVTRPEPLDAEPTPPTLAKAQLQAAEQLLNLGRYAEADRGFAAVGRSLDAAGYARDTARFAAEFGRVRAGYARGEGVSCALRLVRLLEQAEQALGPHDELVRALRRFQQARS</sequence>
<dbReference type="InterPro" id="IPR008271">
    <property type="entry name" value="Ser/Thr_kinase_AS"/>
</dbReference>
<dbReference type="Proteomes" id="UP000675781">
    <property type="component" value="Unassembled WGS sequence"/>
</dbReference>
<dbReference type="EC" id="2.7.11.1" evidence="1"/>
<dbReference type="InterPro" id="IPR011009">
    <property type="entry name" value="Kinase-like_dom_sf"/>
</dbReference>
<dbReference type="GO" id="GO:0005524">
    <property type="term" value="F:ATP binding"/>
    <property type="evidence" value="ECO:0007669"/>
    <property type="project" value="UniProtKB-UniRule"/>
</dbReference>
<comment type="catalytic activity">
    <reaction evidence="7">
        <text>L-threonyl-[protein] + ATP = O-phospho-L-threonyl-[protein] + ADP + H(+)</text>
        <dbReference type="Rhea" id="RHEA:46608"/>
        <dbReference type="Rhea" id="RHEA-COMP:11060"/>
        <dbReference type="Rhea" id="RHEA-COMP:11605"/>
        <dbReference type="ChEBI" id="CHEBI:15378"/>
        <dbReference type="ChEBI" id="CHEBI:30013"/>
        <dbReference type="ChEBI" id="CHEBI:30616"/>
        <dbReference type="ChEBI" id="CHEBI:61977"/>
        <dbReference type="ChEBI" id="CHEBI:456216"/>
        <dbReference type="EC" id="2.7.11.1"/>
    </reaction>
</comment>
<dbReference type="FunFam" id="3.30.200.20:FF:000035">
    <property type="entry name" value="Serine/threonine protein kinase Stk1"/>
    <property type="match status" value="1"/>
</dbReference>
<dbReference type="EMBL" id="JAGSOG010000042">
    <property type="protein sequence ID" value="MBR7833893.1"/>
    <property type="molecule type" value="Genomic_DNA"/>
</dbReference>
<evidence type="ECO:0000256" key="2">
    <source>
        <dbReference type="ARBA" id="ARBA00022527"/>
    </source>
</evidence>
<evidence type="ECO:0000256" key="8">
    <source>
        <dbReference type="ARBA" id="ARBA00048679"/>
    </source>
</evidence>
<evidence type="ECO:0000256" key="5">
    <source>
        <dbReference type="ARBA" id="ARBA00022777"/>
    </source>
</evidence>
<dbReference type="Gene3D" id="3.30.200.20">
    <property type="entry name" value="Phosphorylase Kinase, domain 1"/>
    <property type="match status" value="1"/>
</dbReference>
<proteinExistence type="predicted"/>
<gene>
    <name evidence="12" type="ORF">KDL01_11485</name>
</gene>
<evidence type="ECO:0000313" key="13">
    <source>
        <dbReference type="Proteomes" id="UP000675781"/>
    </source>
</evidence>
<dbReference type="SUPFAM" id="SSF56112">
    <property type="entry name" value="Protein kinase-like (PK-like)"/>
    <property type="match status" value="1"/>
</dbReference>
<keyword evidence="3" id="KW-0808">Transferase</keyword>
<evidence type="ECO:0000256" key="4">
    <source>
        <dbReference type="ARBA" id="ARBA00022741"/>
    </source>
</evidence>
<evidence type="ECO:0000256" key="7">
    <source>
        <dbReference type="ARBA" id="ARBA00047899"/>
    </source>
</evidence>
<dbReference type="PANTHER" id="PTHR43289:SF6">
    <property type="entry name" value="SERINE_THREONINE-PROTEIN KINASE NEKL-3"/>
    <property type="match status" value="1"/>
</dbReference>
<protein>
    <recommendedName>
        <fullName evidence="1">non-specific serine/threonine protein kinase</fullName>
        <ecNumber evidence="1">2.7.11.1</ecNumber>
    </recommendedName>
</protein>
<dbReference type="PANTHER" id="PTHR43289">
    <property type="entry name" value="MITOGEN-ACTIVATED PROTEIN KINASE KINASE KINASE 20-RELATED"/>
    <property type="match status" value="1"/>
</dbReference>
<feature type="domain" description="Protein kinase" evidence="11">
    <location>
        <begin position="13"/>
        <end position="279"/>
    </location>
</feature>
<organism evidence="12 13">
    <name type="scientific">Actinospica durhamensis</name>
    <dbReference type="NCBI Taxonomy" id="1508375"/>
    <lineage>
        <taxon>Bacteria</taxon>
        <taxon>Bacillati</taxon>
        <taxon>Actinomycetota</taxon>
        <taxon>Actinomycetes</taxon>
        <taxon>Catenulisporales</taxon>
        <taxon>Actinospicaceae</taxon>
        <taxon>Actinospica</taxon>
    </lineage>
</organism>
<evidence type="ECO:0000259" key="11">
    <source>
        <dbReference type="PROSITE" id="PS50011"/>
    </source>
</evidence>
<keyword evidence="5 12" id="KW-0418">Kinase</keyword>
<dbReference type="SMART" id="SM00220">
    <property type="entry name" value="S_TKc"/>
    <property type="match status" value="1"/>
</dbReference>
<keyword evidence="6 9" id="KW-0067">ATP-binding</keyword>
<dbReference type="AlphaFoldDB" id="A0A941IRF8"/>
<name>A0A941IRF8_9ACTN</name>
<feature type="region of interest" description="Disordered" evidence="10">
    <location>
        <begin position="273"/>
        <end position="299"/>
    </location>
</feature>
<dbReference type="PROSITE" id="PS50011">
    <property type="entry name" value="PROTEIN_KINASE_DOM"/>
    <property type="match status" value="1"/>
</dbReference>
<dbReference type="InterPro" id="IPR017441">
    <property type="entry name" value="Protein_kinase_ATP_BS"/>
</dbReference>
<comment type="catalytic activity">
    <reaction evidence="8">
        <text>L-seryl-[protein] + ATP = O-phospho-L-seryl-[protein] + ADP + H(+)</text>
        <dbReference type="Rhea" id="RHEA:17989"/>
        <dbReference type="Rhea" id="RHEA-COMP:9863"/>
        <dbReference type="Rhea" id="RHEA-COMP:11604"/>
        <dbReference type="ChEBI" id="CHEBI:15378"/>
        <dbReference type="ChEBI" id="CHEBI:29999"/>
        <dbReference type="ChEBI" id="CHEBI:30616"/>
        <dbReference type="ChEBI" id="CHEBI:83421"/>
        <dbReference type="ChEBI" id="CHEBI:456216"/>
        <dbReference type="EC" id="2.7.11.1"/>
    </reaction>
</comment>
<keyword evidence="13" id="KW-1185">Reference proteome</keyword>
<evidence type="ECO:0000256" key="10">
    <source>
        <dbReference type="SAM" id="MobiDB-lite"/>
    </source>
</evidence>
<evidence type="ECO:0000256" key="3">
    <source>
        <dbReference type="ARBA" id="ARBA00022679"/>
    </source>
</evidence>
<keyword evidence="4 9" id="KW-0547">Nucleotide-binding</keyword>
<evidence type="ECO:0000256" key="1">
    <source>
        <dbReference type="ARBA" id="ARBA00012513"/>
    </source>
</evidence>
<accession>A0A941IRF8</accession>
<reference evidence="12" key="1">
    <citation type="submission" date="2021-04" db="EMBL/GenBank/DDBJ databases">
        <title>Genome based classification of Actinospica acidithermotolerans sp. nov., an actinobacterium isolated from an Indonesian hot spring.</title>
        <authorList>
            <person name="Kusuma A.B."/>
            <person name="Putra K.E."/>
            <person name="Nafisah S."/>
            <person name="Loh J."/>
            <person name="Nouioui I."/>
            <person name="Goodfellow M."/>
        </authorList>
    </citation>
    <scope>NUCLEOTIDE SEQUENCE</scope>
    <source>
        <strain evidence="12">CSCA 57</strain>
    </source>
</reference>